<accession>A0A365PB18</accession>
<dbReference type="EMBL" id="QNTT01000018">
    <property type="protein sequence ID" value="RBA36850.1"/>
    <property type="molecule type" value="Genomic_DNA"/>
</dbReference>
<organism evidence="1 2">
    <name type="scientific">Dietzia maris</name>
    <dbReference type="NCBI Taxonomy" id="37915"/>
    <lineage>
        <taxon>Bacteria</taxon>
        <taxon>Bacillati</taxon>
        <taxon>Actinomycetota</taxon>
        <taxon>Actinomycetes</taxon>
        <taxon>Mycobacteriales</taxon>
        <taxon>Dietziaceae</taxon>
        <taxon>Dietzia</taxon>
    </lineage>
</organism>
<sequence length="112" mass="12338">MDNQNYEVEDSRLYNGDHIAGVAMLAAKLVDERLHPGREEDIYSIAYITAMTFRYLISDPRTQGLPAEKALAEGVTVDDIICETIASTPGMAEAIIATHSTSPVVDLDEFDY</sequence>
<evidence type="ECO:0000313" key="2">
    <source>
        <dbReference type="Proteomes" id="UP000252187"/>
    </source>
</evidence>
<gene>
    <name evidence="1" type="ORF">DQ226_08690</name>
</gene>
<proteinExistence type="predicted"/>
<reference evidence="1 2" key="1">
    <citation type="submission" date="2018-06" db="EMBL/GenBank/DDBJ databases">
        <title>Whole genome sequencing of four bacterial strains from South Shetland trench revealing bio-synthetic gene clusters.</title>
        <authorList>
            <person name="Abdel-Mageed W.M."/>
            <person name="Lehri B."/>
            <person name="Jarmusch S.A."/>
            <person name="Miranda K."/>
            <person name="Goodfellow M."/>
            <person name="Jaspars M."/>
            <person name="Karlyshev A.V."/>
        </authorList>
    </citation>
    <scope>NUCLEOTIDE SEQUENCE [LARGE SCALE GENOMIC DNA]</scope>
    <source>
        <strain evidence="1 2">SST1</strain>
    </source>
</reference>
<name>A0A365PB18_9ACTN</name>
<comment type="caution">
    <text evidence="1">The sequence shown here is derived from an EMBL/GenBank/DDBJ whole genome shotgun (WGS) entry which is preliminary data.</text>
</comment>
<evidence type="ECO:0000313" key="1">
    <source>
        <dbReference type="EMBL" id="RBA36850.1"/>
    </source>
</evidence>
<dbReference type="Proteomes" id="UP000252187">
    <property type="component" value="Unassembled WGS sequence"/>
</dbReference>
<dbReference type="AlphaFoldDB" id="A0A365PB18"/>
<protein>
    <submittedName>
        <fullName evidence="1">Uncharacterized protein</fullName>
    </submittedName>
</protein>